<gene>
    <name evidence="7" type="ORF">MYCIT1_LOCUS23588</name>
</gene>
<keyword evidence="4" id="KW-0999">Mitochondrion inner membrane</keyword>
<comment type="pathway">
    <text evidence="2">Energy metabolism; oxidative phosphorylation.</text>
</comment>
<evidence type="ECO:0000313" key="7">
    <source>
        <dbReference type="EMBL" id="CAK5275684.1"/>
    </source>
</evidence>
<protein>
    <submittedName>
        <fullName evidence="7">Uncharacterized protein</fullName>
    </submittedName>
</protein>
<evidence type="ECO:0000256" key="5">
    <source>
        <dbReference type="ARBA" id="ARBA00023128"/>
    </source>
</evidence>
<comment type="similarity">
    <text evidence="3">Belongs to the cytochrome c oxidase VIIc family.</text>
</comment>
<evidence type="ECO:0000313" key="8">
    <source>
        <dbReference type="Proteomes" id="UP001295794"/>
    </source>
</evidence>
<dbReference type="EMBL" id="CAVNYO010000405">
    <property type="protein sequence ID" value="CAK5275684.1"/>
    <property type="molecule type" value="Genomic_DNA"/>
</dbReference>
<dbReference type="Proteomes" id="UP001295794">
    <property type="component" value="Unassembled WGS sequence"/>
</dbReference>
<evidence type="ECO:0000256" key="6">
    <source>
        <dbReference type="ARBA" id="ARBA00023136"/>
    </source>
</evidence>
<name>A0AAD2HFA3_9AGAR</name>
<reference evidence="7" key="1">
    <citation type="submission" date="2023-11" db="EMBL/GenBank/DDBJ databases">
        <authorList>
            <person name="De Vega J J."/>
            <person name="De Vega J J."/>
        </authorList>
    </citation>
    <scope>NUCLEOTIDE SEQUENCE</scope>
</reference>
<organism evidence="7 8">
    <name type="scientific">Mycena citricolor</name>
    <dbReference type="NCBI Taxonomy" id="2018698"/>
    <lineage>
        <taxon>Eukaryota</taxon>
        <taxon>Fungi</taxon>
        <taxon>Dikarya</taxon>
        <taxon>Basidiomycota</taxon>
        <taxon>Agaricomycotina</taxon>
        <taxon>Agaricomycetes</taxon>
        <taxon>Agaricomycetidae</taxon>
        <taxon>Agaricales</taxon>
        <taxon>Marasmiineae</taxon>
        <taxon>Mycenaceae</taxon>
        <taxon>Mycena</taxon>
    </lineage>
</organism>
<sequence length="130" mass="14480">MCANSETREEFFHARFPPRPGAPLGKLDKSLGCIREDLYLNPNHVFSFPHSRPPQTIIMFVARLARTPALRQIHTTARLRSGHGDYNHLPFVAPYQGAAKLPFGAKMVAFLSLGFAIPFIAVEITHAKKA</sequence>
<dbReference type="GO" id="GO:0006123">
    <property type="term" value="P:mitochondrial electron transport, cytochrome c to oxygen"/>
    <property type="evidence" value="ECO:0007669"/>
    <property type="project" value="InterPro"/>
</dbReference>
<dbReference type="Pfam" id="PF02935">
    <property type="entry name" value="COX7C"/>
    <property type="match status" value="1"/>
</dbReference>
<dbReference type="GO" id="GO:0045277">
    <property type="term" value="C:respiratory chain complex IV"/>
    <property type="evidence" value="ECO:0007669"/>
    <property type="project" value="InterPro"/>
</dbReference>
<keyword evidence="6" id="KW-0472">Membrane</keyword>
<accession>A0AAD2HFA3</accession>
<evidence type="ECO:0000256" key="1">
    <source>
        <dbReference type="ARBA" id="ARBA00004434"/>
    </source>
</evidence>
<dbReference type="AlphaFoldDB" id="A0AAD2HFA3"/>
<evidence type="ECO:0000256" key="4">
    <source>
        <dbReference type="ARBA" id="ARBA00022792"/>
    </source>
</evidence>
<evidence type="ECO:0000256" key="2">
    <source>
        <dbReference type="ARBA" id="ARBA00004673"/>
    </source>
</evidence>
<dbReference type="InterPro" id="IPR004202">
    <property type="entry name" value="COX7C/Cox8"/>
</dbReference>
<dbReference type="GO" id="GO:0005743">
    <property type="term" value="C:mitochondrial inner membrane"/>
    <property type="evidence" value="ECO:0007669"/>
    <property type="project" value="UniProtKB-SubCell"/>
</dbReference>
<comment type="subcellular location">
    <subcellularLocation>
        <location evidence="1">Mitochondrion inner membrane</location>
        <topology evidence="1">Single-pass membrane protein</topology>
    </subcellularLocation>
</comment>
<proteinExistence type="inferred from homology"/>
<keyword evidence="8" id="KW-1185">Reference proteome</keyword>
<comment type="caution">
    <text evidence="7">The sequence shown here is derived from an EMBL/GenBank/DDBJ whole genome shotgun (WGS) entry which is preliminary data.</text>
</comment>
<dbReference type="InterPro" id="IPR036636">
    <property type="entry name" value="COX7C/Cox8_sf"/>
</dbReference>
<dbReference type="Gene3D" id="4.10.49.10">
    <property type="entry name" value="Cytochrome c oxidase subunit VIIc"/>
    <property type="match status" value="1"/>
</dbReference>
<keyword evidence="5" id="KW-0496">Mitochondrion</keyword>
<evidence type="ECO:0000256" key="3">
    <source>
        <dbReference type="ARBA" id="ARBA00010514"/>
    </source>
</evidence>